<name>A0A316G7G9_9RHOB</name>
<feature type="transmembrane region" description="Helical" evidence="1">
    <location>
        <begin position="240"/>
        <end position="266"/>
    </location>
</feature>
<dbReference type="Proteomes" id="UP000245390">
    <property type="component" value="Unassembled WGS sequence"/>
</dbReference>
<keyword evidence="1" id="KW-0472">Membrane</keyword>
<keyword evidence="3" id="KW-1185">Reference proteome</keyword>
<evidence type="ECO:0000256" key="1">
    <source>
        <dbReference type="SAM" id="Phobius"/>
    </source>
</evidence>
<dbReference type="AlphaFoldDB" id="A0A316G7G9"/>
<proteinExistence type="predicted"/>
<evidence type="ECO:0000313" key="2">
    <source>
        <dbReference type="EMBL" id="PWK56864.1"/>
    </source>
</evidence>
<accession>A0A316G7G9</accession>
<keyword evidence="1" id="KW-1133">Transmembrane helix</keyword>
<evidence type="ECO:0008006" key="4">
    <source>
        <dbReference type="Google" id="ProtNLM"/>
    </source>
</evidence>
<reference evidence="2 3" key="1">
    <citation type="submission" date="2018-05" db="EMBL/GenBank/DDBJ databases">
        <title>Genomic Encyclopedia of Type Strains, Phase IV (KMG-IV): sequencing the most valuable type-strain genomes for metagenomic binning, comparative biology and taxonomic classification.</title>
        <authorList>
            <person name="Goeker M."/>
        </authorList>
    </citation>
    <scope>NUCLEOTIDE SEQUENCE [LARGE SCALE GENOMIC DNA]</scope>
    <source>
        <strain evidence="2 3">DSM 103371</strain>
    </source>
</reference>
<keyword evidence="1" id="KW-0812">Transmembrane</keyword>
<dbReference type="EMBL" id="QGGV01000003">
    <property type="protein sequence ID" value="PWK56864.1"/>
    <property type="molecule type" value="Genomic_DNA"/>
</dbReference>
<gene>
    <name evidence="2" type="ORF">C8D95_10396</name>
</gene>
<comment type="caution">
    <text evidence="2">The sequence shown here is derived from an EMBL/GenBank/DDBJ whole genome shotgun (WGS) entry which is preliminary data.</text>
</comment>
<feature type="transmembrane region" description="Helical" evidence="1">
    <location>
        <begin position="212"/>
        <end position="228"/>
    </location>
</feature>
<feature type="transmembrane region" description="Helical" evidence="1">
    <location>
        <begin position="398"/>
        <end position="420"/>
    </location>
</feature>
<feature type="transmembrane region" description="Helical" evidence="1">
    <location>
        <begin position="117"/>
        <end position="135"/>
    </location>
</feature>
<evidence type="ECO:0000313" key="3">
    <source>
        <dbReference type="Proteomes" id="UP000245390"/>
    </source>
</evidence>
<organism evidence="2 3">
    <name type="scientific">Silicimonas algicola</name>
    <dbReference type="NCBI Taxonomy" id="1826607"/>
    <lineage>
        <taxon>Bacteria</taxon>
        <taxon>Pseudomonadati</taxon>
        <taxon>Pseudomonadota</taxon>
        <taxon>Alphaproteobacteria</taxon>
        <taxon>Rhodobacterales</taxon>
        <taxon>Paracoccaceae</taxon>
    </lineage>
</organism>
<protein>
    <recommendedName>
        <fullName evidence="4">Dolichyl-phosphate-mannose-protein mannosyltransferase</fullName>
    </recommendedName>
</protein>
<feature type="transmembrane region" description="Helical" evidence="1">
    <location>
        <begin position="455"/>
        <end position="473"/>
    </location>
</feature>
<sequence>MADVFNSAGESGRAAPLFSLRGLPVALLMSLVMCWPLAATGHFIAFPDTNAYIAGGDAIWNIVGDMLSSSDGGDAGAAGRGGVGSPTSQLGDTSAVYGRSITYAALFAAVVRTAGPYAMTYLQAFLIVLSIFACIDRVAMQRPVVLTAGFAALLAVSQVAWMTTYLMPDIFGAVVLVFAALLVRRFDEFSVGQRLALTVLAAFAVSTHYGNMPLAFAVVAAALLLRLIRRAPPTIPTRHGLAPLVAGLIVVAVAPTLNLGASMAILGEVSFAPLRPPVTLARSLEDGPARWYIEKQCAEGGELCDVFDGRVPDSHYAFLWGENGLETRDKAAREQIRDREWEIVAAAAMEYPLQQSIAAARNAAYQFIRVAEAGKAFVWTGQEFERGTPSLIMGLSELAMYAATFLSALVLGALLIAGRLTRSQIEILAVIVFGLVVNACVFGVLSAPAPRYQARVEWLLPLLSLLFVAEGALRRRAA</sequence>
<feature type="transmembrane region" description="Helical" evidence="1">
    <location>
        <begin position="23"/>
        <end position="45"/>
    </location>
</feature>
<feature type="transmembrane region" description="Helical" evidence="1">
    <location>
        <begin position="427"/>
        <end position="449"/>
    </location>
</feature>
<feature type="transmembrane region" description="Helical" evidence="1">
    <location>
        <begin position="144"/>
        <end position="161"/>
    </location>
</feature>